<feature type="transmembrane region" description="Helical" evidence="7">
    <location>
        <begin position="262"/>
        <end position="282"/>
    </location>
</feature>
<feature type="transmembrane region" description="Helical" evidence="7">
    <location>
        <begin position="221"/>
        <end position="241"/>
    </location>
</feature>
<dbReference type="PANTHER" id="PTHR42718:SF46">
    <property type="entry name" value="BLR6921 PROTEIN"/>
    <property type="match status" value="1"/>
</dbReference>
<keyword evidence="4 7" id="KW-0812">Transmembrane</keyword>
<dbReference type="InterPro" id="IPR020846">
    <property type="entry name" value="MFS_dom"/>
</dbReference>
<dbReference type="GO" id="GO:0005886">
    <property type="term" value="C:plasma membrane"/>
    <property type="evidence" value="ECO:0007669"/>
    <property type="project" value="UniProtKB-SubCell"/>
</dbReference>
<dbReference type="AlphaFoldDB" id="H8GA23"/>
<dbReference type="SUPFAM" id="SSF103473">
    <property type="entry name" value="MFS general substrate transporter"/>
    <property type="match status" value="2"/>
</dbReference>
<name>H8GA23_9PSEU</name>
<dbReference type="Pfam" id="PF07690">
    <property type="entry name" value="MFS_1"/>
    <property type="match status" value="1"/>
</dbReference>
<keyword evidence="6 7" id="KW-0472">Membrane</keyword>
<dbReference type="HOGENOM" id="CLU_000960_28_2_11"/>
<dbReference type="Proteomes" id="UP000004705">
    <property type="component" value="Chromosome"/>
</dbReference>
<feature type="transmembrane region" description="Helical" evidence="7">
    <location>
        <begin position="323"/>
        <end position="340"/>
    </location>
</feature>
<evidence type="ECO:0000256" key="5">
    <source>
        <dbReference type="ARBA" id="ARBA00022989"/>
    </source>
</evidence>
<evidence type="ECO:0000259" key="8">
    <source>
        <dbReference type="PROSITE" id="PS50850"/>
    </source>
</evidence>
<feature type="transmembrane region" description="Helical" evidence="7">
    <location>
        <begin position="128"/>
        <end position="149"/>
    </location>
</feature>
<gene>
    <name evidence="9" type="ORF">SacazDRAFT_01625</name>
</gene>
<feature type="transmembrane region" description="Helical" evidence="7">
    <location>
        <begin position="68"/>
        <end position="87"/>
    </location>
</feature>
<keyword evidence="3" id="KW-1003">Cell membrane</keyword>
<evidence type="ECO:0000256" key="2">
    <source>
        <dbReference type="ARBA" id="ARBA00022448"/>
    </source>
</evidence>
<keyword evidence="10" id="KW-1185">Reference proteome</keyword>
<feature type="domain" description="Major facilitator superfamily (MFS) profile" evidence="8">
    <location>
        <begin position="2"/>
        <end position="451"/>
    </location>
</feature>
<keyword evidence="5 7" id="KW-1133">Transmembrane helix</keyword>
<evidence type="ECO:0000256" key="6">
    <source>
        <dbReference type="ARBA" id="ARBA00023136"/>
    </source>
</evidence>
<feature type="transmembrane region" description="Helical" evidence="7">
    <location>
        <begin position="288"/>
        <end position="311"/>
    </location>
</feature>
<feature type="transmembrane region" description="Helical" evidence="7">
    <location>
        <begin position="352"/>
        <end position="375"/>
    </location>
</feature>
<evidence type="ECO:0000256" key="3">
    <source>
        <dbReference type="ARBA" id="ARBA00022475"/>
    </source>
</evidence>
<dbReference type="OrthoDB" id="4325372at2"/>
<dbReference type="Gene3D" id="1.20.1250.20">
    <property type="entry name" value="MFS general substrate transporter like domains"/>
    <property type="match status" value="2"/>
</dbReference>
<feature type="transmembrane region" description="Helical" evidence="7">
    <location>
        <begin position="40"/>
        <end position="56"/>
    </location>
</feature>
<dbReference type="InterPro" id="IPR011701">
    <property type="entry name" value="MFS"/>
</dbReference>
<feature type="transmembrane region" description="Helical" evidence="7">
    <location>
        <begin position="194"/>
        <end position="215"/>
    </location>
</feature>
<evidence type="ECO:0000256" key="1">
    <source>
        <dbReference type="ARBA" id="ARBA00004651"/>
    </source>
</evidence>
<evidence type="ECO:0000313" key="10">
    <source>
        <dbReference type="Proteomes" id="UP000004705"/>
    </source>
</evidence>
<feature type="transmembrane region" description="Helical" evidence="7">
    <location>
        <begin position="396"/>
        <end position="413"/>
    </location>
</feature>
<dbReference type="PANTHER" id="PTHR42718">
    <property type="entry name" value="MAJOR FACILITATOR SUPERFAMILY MULTIDRUG TRANSPORTER MFSC"/>
    <property type="match status" value="1"/>
</dbReference>
<keyword evidence="2" id="KW-0813">Transport</keyword>
<proteinExistence type="predicted"/>
<dbReference type="GO" id="GO:0022857">
    <property type="term" value="F:transmembrane transporter activity"/>
    <property type="evidence" value="ECO:0007669"/>
    <property type="project" value="InterPro"/>
</dbReference>
<comment type="subcellular location">
    <subcellularLocation>
        <location evidence="1">Cell membrane</location>
        <topology evidence="1">Multi-pass membrane protein</topology>
    </subcellularLocation>
</comment>
<evidence type="ECO:0000256" key="7">
    <source>
        <dbReference type="SAM" id="Phobius"/>
    </source>
</evidence>
<sequence>MLVLLACVGQFLVVLDVSIVNVALPSMDAALNLGPAGTQWVVNAYVLLFAGLLLVGGRLADLVGVRRVLLTGLALVAGASLLGGTATDAATLIVARAGQGLGAALLAPATMTLLTTTVPEGTRRHRALAVWTAVGLTGGTLGNLLGGVITEYLTWRWVLFVNVPLAVVAGLLAVRAPGTDGVTRRRSVDLPGAVLATVGLVSLTFGVVTAGTHGWRAPTTWAALILAAAVFAAFVVVEWRWAPVPLLPPSLFRIRSVARGNVVLLLAGACLNPMWYFLTFAMQGVLGLGPLATGFGFLPHTVLTIVVGVWLTPRLMRAVAHRTLVVAGAVVAAAGFVWQSGLTADTGYPAGFLGPAILIALGGGLLNTPATVLATSGVDPRDAGAASGLLNTAKQVGAAVGLAVLVTVVRPDAGSRDADALADTYGLAFLALALVSATTAVAALLLPRSGEIPRVGTSPSGVASDQPG</sequence>
<accession>H8GA23</accession>
<dbReference type="PROSITE" id="PS50850">
    <property type="entry name" value="MFS"/>
    <property type="match status" value="1"/>
</dbReference>
<dbReference type="InterPro" id="IPR036259">
    <property type="entry name" value="MFS_trans_sf"/>
</dbReference>
<feature type="transmembrane region" description="Helical" evidence="7">
    <location>
        <begin position="425"/>
        <end position="446"/>
    </location>
</feature>
<feature type="transmembrane region" description="Helical" evidence="7">
    <location>
        <begin position="93"/>
        <end position="116"/>
    </location>
</feature>
<evidence type="ECO:0000256" key="4">
    <source>
        <dbReference type="ARBA" id="ARBA00022692"/>
    </source>
</evidence>
<protein>
    <submittedName>
        <fullName evidence="9">Arabinose efflux permease family protein</fullName>
    </submittedName>
</protein>
<dbReference type="EMBL" id="CM001466">
    <property type="protein sequence ID" value="EHY88550.1"/>
    <property type="molecule type" value="Genomic_DNA"/>
</dbReference>
<dbReference type="CDD" id="cd17321">
    <property type="entry name" value="MFS_MMR_MDR_like"/>
    <property type="match status" value="1"/>
</dbReference>
<dbReference type="RefSeq" id="WP_005440374.1">
    <property type="nucleotide sequence ID" value="NZ_CM001466.1"/>
</dbReference>
<feature type="transmembrane region" description="Helical" evidence="7">
    <location>
        <begin position="155"/>
        <end position="174"/>
    </location>
</feature>
<evidence type="ECO:0000313" key="9">
    <source>
        <dbReference type="EMBL" id="EHY88550.1"/>
    </source>
</evidence>
<reference evidence="9 10" key="1">
    <citation type="journal article" date="2012" name="Stand. Genomic Sci.">
        <title>Genome sequence of the soil bacterium Saccharomonospora azurea type strain (NA-128(T)).</title>
        <authorList>
            <person name="Klenk H.P."/>
            <person name="Held B."/>
            <person name="Lucas S."/>
            <person name="Lapidus A."/>
            <person name="Copeland A."/>
            <person name="Hammon N."/>
            <person name="Pitluck S."/>
            <person name="Goodwin L.A."/>
            <person name="Han C."/>
            <person name="Tapia R."/>
            <person name="Brambilla E.M."/>
            <person name="Potter G."/>
            <person name="Land M."/>
            <person name="Ivanova N."/>
            <person name="Rohde M."/>
            <person name="Goker M."/>
            <person name="Detter J.C."/>
            <person name="Kyrpides N.C."/>
            <person name="Woyke T."/>
        </authorList>
    </citation>
    <scope>NUCLEOTIDE SEQUENCE [LARGE SCALE GENOMIC DNA]</scope>
    <source>
        <strain evidence="9 10">NA-128</strain>
    </source>
</reference>
<organism evidence="9 10">
    <name type="scientific">Saccharomonospora azurea NA-128</name>
    <dbReference type="NCBI Taxonomy" id="882081"/>
    <lineage>
        <taxon>Bacteria</taxon>
        <taxon>Bacillati</taxon>
        <taxon>Actinomycetota</taxon>
        <taxon>Actinomycetes</taxon>
        <taxon>Pseudonocardiales</taxon>
        <taxon>Pseudonocardiaceae</taxon>
        <taxon>Saccharomonospora</taxon>
    </lineage>
</organism>